<proteinExistence type="predicted"/>
<evidence type="ECO:0000256" key="4">
    <source>
        <dbReference type="PROSITE-ProRule" id="PRU00433"/>
    </source>
</evidence>
<evidence type="ECO:0000256" key="2">
    <source>
        <dbReference type="ARBA" id="ARBA00022723"/>
    </source>
</evidence>
<evidence type="ECO:0000256" key="5">
    <source>
        <dbReference type="SAM" id="SignalP"/>
    </source>
</evidence>
<dbReference type="GO" id="GO:0046872">
    <property type="term" value="F:metal ion binding"/>
    <property type="evidence" value="ECO:0007669"/>
    <property type="project" value="UniProtKB-KW"/>
</dbReference>
<dbReference type="KEGG" id="mpsy:CEK71_18635"/>
<reference evidence="7 9" key="1">
    <citation type="submission" date="2017-06" db="EMBL/GenBank/DDBJ databases">
        <title>Genome Sequencing of the methanotroph Methylovulum psychrotolerants str. HV10-M2 isolated from a high-altitude environment.</title>
        <authorList>
            <person name="Mateos-Rivera A."/>
        </authorList>
    </citation>
    <scope>NUCLEOTIDE SEQUENCE [LARGE SCALE GENOMIC DNA]</scope>
    <source>
        <strain evidence="7 9">HV10_M2</strain>
    </source>
</reference>
<keyword evidence="1 4" id="KW-0349">Heme</keyword>
<dbReference type="Proteomes" id="UP000197019">
    <property type="component" value="Chromosome"/>
</dbReference>
<gene>
    <name evidence="8" type="ORF">AADEFJLK_01887</name>
    <name evidence="7" type="ORF">CEK71_18635</name>
</gene>
<dbReference type="SUPFAM" id="SSF46626">
    <property type="entry name" value="Cytochrome c"/>
    <property type="match status" value="1"/>
</dbReference>
<sequence length="112" mass="11991">MKKSLITIAGIALIALSGQAFADEQIEVGKKIYERAFGRGCGTCHDIASNPQLTALIKAGQLDRAKFETTLKEGKGGMPKAIAEIMKQPSVAKAGYGEDQAVDALYKYLETK</sequence>
<evidence type="ECO:0000256" key="3">
    <source>
        <dbReference type="ARBA" id="ARBA00023004"/>
    </source>
</evidence>
<dbReference type="InterPro" id="IPR009056">
    <property type="entry name" value="Cyt_c-like_dom"/>
</dbReference>
<protein>
    <recommendedName>
        <fullName evidence="6">Cytochrome c domain-containing protein</fullName>
    </recommendedName>
</protein>
<keyword evidence="2 4" id="KW-0479">Metal-binding</keyword>
<feature type="chain" id="PRO_5033751018" description="Cytochrome c domain-containing protein" evidence="5">
    <location>
        <begin position="23"/>
        <end position="112"/>
    </location>
</feature>
<feature type="signal peptide" evidence="5">
    <location>
        <begin position="1"/>
        <end position="22"/>
    </location>
</feature>
<dbReference type="RefSeq" id="WP_088620791.1">
    <property type="nucleotide sequence ID" value="NZ_CP022129.1"/>
</dbReference>
<keyword evidence="5" id="KW-0732">Signal</keyword>
<dbReference type="Proteomes" id="UP000237423">
    <property type="component" value="Unassembled WGS sequence"/>
</dbReference>
<feature type="domain" description="Cytochrome c" evidence="6">
    <location>
        <begin position="24"/>
        <end position="112"/>
    </location>
</feature>
<dbReference type="Gene3D" id="1.10.760.10">
    <property type="entry name" value="Cytochrome c-like domain"/>
    <property type="match status" value="1"/>
</dbReference>
<dbReference type="InterPro" id="IPR036909">
    <property type="entry name" value="Cyt_c-like_dom_sf"/>
</dbReference>
<evidence type="ECO:0000259" key="6">
    <source>
        <dbReference type="PROSITE" id="PS51007"/>
    </source>
</evidence>
<dbReference type="EMBL" id="CP022129">
    <property type="protein sequence ID" value="ASF47921.1"/>
    <property type="molecule type" value="Genomic_DNA"/>
</dbReference>
<organism evidence="7 9">
    <name type="scientific">Methylovulum psychrotolerans</name>
    <dbReference type="NCBI Taxonomy" id="1704499"/>
    <lineage>
        <taxon>Bacteria</taxon>
        <taxon>Pseudomonadati</taxon>
        <taxon>Pseudomonadota</taxon>
        <taxon>Gammaproteobacteria</taxon>
        <taxon>Methylococcales</taxon>
        <taxon>Methylococcaceae</taxon>
        <taxon>Methylovulum</taxon>
    </lineage>
</organism>
<dbReference type="GO" id="GO:0020037">
    <property type="term" value="F:heme binding"/>
    <property type="evidence" value="ECO:0007669"/>
    <property type="project" value="InterPro"/>
</dbReference>
<dbReference type="OrthoDB" id="5568282at2"/>
<name>A0A1Z4C328_9GAMM</name>
<dbReference type="GO" id="GO:0009055">
    <property type="term" value="F:electron transfer activity"/>
    <property type="evidence" value="ECO:0007669"/>
    <property type="project" value="InterPro"/>
</dbReference>
<dbReference type="PROSITE" id="PS51007">
    <property type="entry name" value="CYTC"/>
    <property type="match status" value="1"/>
</dbReference>
<dbReference type="AlphaFoldDB" id="A0A1Z4C328"/>
<dbReference type="Pfam" id="PF00034">
    <property type="entry name" value="Cytochrom_C"/>
    <property type="match status" value="1"/>
</dbReference>
<dbReference type="EMBL" id="PGFZ01000003">
    <property type="protein sequence ID" value="POZ52405.1"/>
    <property type="molecule type" value="Genomic_DNA"/>
</dbReference>
<evidence type="ECO:0000313" key="7">
    <source>
        <dbReference type="EMBL" id="ASF47921.1"/>
    </source>
</evidence>
<reference evidence="8 10" key="2">
    <citation type="submission" date="2017-11" db="EMBL/GenBank/DDBJ databases">
        <title>Draft Genome Sequence of Methylobacter psychrotolerans Sph1T, an Obligate Methanotroph from Low-Temperature Environments.</title>
        <authorList>
            <person name="Oshkin I.Y."/>
            <person name="Miroshnikov K."/>
            <person name="Belova S.E."/>
            <person name="Korzhenkov A."/>
            <person name="Toshchakov S.V."/>
            <person name="Dedysh S.N."/>
        </authorList>
    </citation>
    <scope>NUCLEOTIDE SEQUENCE [LARGE SCALE GENOMIC DNA]</scope>
    <source>
        <strain evidence="8 10">Sph1</strain>
    </source>
</reference>
<evidence type="ECO:0000313" key="10">
    <source>
        <dbReference type="Proteomes" id="UP000237423"/>
    </source>
</evidence>
<evidence type="ECO:0000313" key="8">
    <source>
        <dbReference type="EMBL" id="POZ52405.1"/>
    </source>
</evidence>
<evidence type="ECO:0000313" key="9">
    <source>
        <dbReference type="Proteomes" id="UP000197019"/>
    </source>
</evidence>
<accession>A0A1Z4C328</accession>
<keyword evidence="9" id="KW-1185">Reference proteome</keyword>
<keyword evidence="3 4" id="KW-0408">Iron</keyword>
<evidence type="ECO:0000256" key="1">
    <source>
        <dbReference type="ARBA" id="ARBA00022617"/>
    </source>
</evidence>